<evidence type="ECO:0008006" key="3">
    <source>
        <dbReference type="Google" id="ProtNLM"/>
    </source>
</evidence>
<comment type="caution">
    <text evidence="1">The sequence shown here is derived from an EMBL/GenBank/DDBJ whole genome shotgun (WGS) entry which is preliminary data.</text>
</comment>
<accession>A0ABT5ECF9</accession>
<gene>
    <name evidence="1" type="ORF">POL25_40590</name>
</gene>
<name>A0ABT5ECF9_9BACT</name>
<dbReference type="EMBL" id="JAQNDL010000005">
    <property type="protein sequence ID" value="MDC0723255.1"/>
    <property type="molecule type" value="Genomic_DNA"/>
</dbReference>
<dbReference type="RefSeq" id="WP_272091799.1">
    <property type="nucleotide sequence ID" value="NZ_JAQNDL010000005.1"/>
</dbReference>
<evidence type="ECO:0000313" key="1">
    <source>
        <dbReference type="EMBL" id="MDC0723255.1"/>
    </source>
</evidence>
<organism evidence="1 2">
    <name type="scientific">Nannocystis bainbridge</name>
    <dbReference type="NCBI Taxonomy" id="2995303"/>
    <lineage>
        <taxon>Bacteria</taxon>
        <taxon>Pseudomonadati</taxon>
        <taxon>Myxococcota</taxon>
        <taxon>Polyangia</taxon>
        <taxon>Nannocystales</taxon>
        <taxon>Nannocystaceae</taxon>
        <taxon>Nannocystis</taxon>
    </lineage>
</organism>
<reference evidence="1 2" key="1">
    <citation type="submission" date="2022-11" db="EMBL/GenBank/DDBJ databases">
        <title>Minimal conservation of predation-associated metabolite biosynthetic gene clusters underscores biosynthetic potential of Myxococcota including descriptions for ten novel species: Archangium lansinium sp. nov., Myxococcus landrumus sp. nov., Nannocystis bai.</title>
        <authorList>
            <person name="Ahearne A."/>
            <person name="Stevens C."/>
            <person name="Dowd S."/>
        </authorList>
    </citation>
    <scope>NUCLEOTIDE SEQUENCE [LARGE SCALE GENOMIC DNA]</scope>
    <source>
        <strain evidence="1 2">BB15-2</strain>
    </source>
</reference>
<proteinExistence type="predicted"/>
<dbReference type="Proteomes" id="UP001221686">
    <property type="component" value="Unassembled WGS sequence"/>
</dbReference>
<sequence length="432" mass="45231">MRPRPAPGVLLVLAPLIPLLLTTPGCASSVCSKVRADREAFTRRAAAPGPHLALAVPYATLSQSVQRSLASLPQVRLPLPDLGPVDLGALAVTIRSVAFRPAPAGSVGARVSVALLSQGKPVTALELDAVVAPRLDPAAGSVRLRLGAADLREVRPSLPPAERKRFAEFLLSLVPGAARALVGREQVEALAETFLRELVGGRWPQIRDNLLQGTDDLVDLEIDLGDVPLTKIELKSGATDLELWAHAALPAEALSPGTARPPGSDARLVGLRMSGGVAAALANRAMASGQIPARYNRDGAPDPRGELLAGVDWRAGERPLKVHAWSTEGTCARLSFGGTPKAAAERGGDLAVEVADGTLEEVTGALRVRAAVWFSGLGRQTFALSESVAGAIEFDMLGVDYRARVVTAAVSRSELEFSLALAEAPRPATSRR</sequence>
<protein>
    <recommendedName>
        <fullName evidence="3">Lipoprotein</fullName>
    </recommendedName>
</protein>
<evidence type="ECO:0000313" key="2">
    <source>
        <dbReference type="Proteomes" id="UP001221686"/>
    </source>
</evidence>
<keyword evidence="2" id="KW-1185">Reference proteome</keyword>